<dbReference type="Pfam" id="PF00528">
    <property type="entry name" value="BPD_transp_1"/>
    <property type="match status" value="1"/>
</dbReference>
<evidence type="ECO:0000256" key="9">
    <source>
        <dbReference type="ARBA" id="ARBA00023136"/>
    </source>
</evidence>
<evidence type="ECO:0000256" key="1">
    <source>
        <dbReference type="ARBA" id="ARBA00003159"/>
    </source>
</evidence>
<sequence length="218" mass="24282">MNFIELLIEHYALFFEGAWLTISVTLTATVLALFVGLLIALMSEVKAKPLKFFCRIYIEIMRGTPILVVLFLLYYGGPSFGLVLDPVPAGILGLGFYGAAYFAEIFRSGFQAIPQGHIEAGEMLGLSKFQINMRIRLPQMLQIILPAMFVQIVMMFKESALLSIITVNELSKIATQLVNETSSIVEPYIIITLIYWAVIESVAMLGRALEKRFGYGIA</sequence>
<keyword evidence="13" id="KW-1185">Reference proteome</keyword>
<dbReference type="InterPro" id="IPR043429">
    <property type="entry name" value="ArtM/GltK/GlnP/TcyL/YhdX-like"/>
</dbReference>
<accession>A0A841M372</accession>
<feature type="domain" description="ABC transmembrane type-1" evidence="11">
    <location>
        <begin position="18"/>
        <end position="206"/>
    </location>
</feature>
<dbReference type="GO" id="GO:0022857">
    <property type="term" value="F:transmembrane transporter activity"/>
    <property type="evidence" value="ECO:0007669"/>
    <property type="project" value="InterPro"/>
</dbReference>
<dbReference type="PANTHER" id="PTHR30614:SF20">
    <property type="entry name" value="GLUTAMINE TRANSPORT SYSTEM PERMEASE PROTEIN GLNP"/>
    <property type="match status" value="1"/>
</dbReference>
<keyword evidence="6 10" id="KW-0812">Transmembrane</keyword>
<dbReference type="EMBL" id="JACIIU010000019">
    <property type="protein sequence ID" value="MBB6262219.1"/>
    <property type="molecule type" value="Genomic_DNA"/>
</dbReference>
<evidence type="ECO:0000256" key="6">
    <source>
        <dbReference type="ARBA" id="ARBA00022692"/>
    </source>
</evidence>
<feature type="transmembrane region" description="Helical" evidence="10">
    <location>
        <begin position="52"/>
        <end position="75"/>
    </location>
</feature>
<evidence type="ECO:0000259" key="11">
    <source>
        <dbReference type="PROSITE" id="PS50928"/>
    </source>
</evidence>
<evidence type="ECO:0000256" key="3">
    <source>
        <dbReference type="ARBA" id="ARBA00010072"/>
    </source>
</evidence>
<dbReference type="PANTHER" id="PTHR30614">
    <property type="entry name" value="MEMBRANE COMPONENT OF AMINO ACID ABC TRANSPORTER"/>
    <property type="match status" value="1"/>
</dbReference>
<organism evidence="12 13">
    <name type="scientific">Paenochrobactrum gallinarii</name>
    <dbReference type="NCBI Taxonomy" id="643673"/>
    <lineage>
        <taxon>Bacteria</taxon>
        <taxon>Pseudomonadati</taxon>
        <taxon>Pseudomonadota</taxon>
        <taxon>Alphaproteobacteria</taxon>
        <taxon>Hyphomicrobiales</taxon>
        <taxon>Brucellaceae</taxon>
        <taxon>Paenochrobactrum</taxon>
    </lineage>
</organism>
<evidence type="ECO:0000313" key="12">
    <source>
        <dbReference type="EMBL" id="MBB6262219.1"/>
    </source>
</evidence>
<feature type="transmembrane region" description="Helical" evidence="10">
    <location>
        <begin position="87"/>
        <end position="106"/>
    </location>
</feature>
<dbReference type="Proteomes" id="UP000555393">
    <property type="component" value="Unassembled WGS sequence"/>
</dbReference>
<proteinExistence type="inferred from homology"/>
<comment type="subcellular location">
    <subcellularLocation>
        <location evidence="2">Cell inner membrane</location>
        <topology evidence="2">Multi-pass membrane protein</topology>
    </subcellularLocation>
    <subcellularLocation>
        <location evidence="10">Cell membrane</location>
        <topology evidence="10">Multi-pass membrane protein</topology>
    </subcellularLocation>
</comment>
<evidence type="ECO:0000313" key="13">
    <source>
        <dbReference type="Proteomes" id="UP000555393"/>
    </source>
</evidence>
<comment type="caution">
    <text evidence="12">The sequence shown here is derived from an EMBL/GenBank/DDBJ whole genome shotgun (WGS) entry which is preliminary data.</text>
</comment>
<dbReference type="SUPFAM" id="SSF161098">
    <property type="entry name" value="MetI-like"/>
    <property type="match status" value="1"/>
</dbReference>
<dbReference type="InterPro" id="IPR000515">
    <property type="entry name" value="MetI-like"/>
</dbReference>
<reference evidence="12 13" key="1">
    <citation type="submission" date="2020-08" db="EMBL/GenBank/DDBJ databases">
        <title>Genomic Encyclopedia of Type Strains, Phase IV (KMG-IV): sequencing the most valuable type-strain genomes for metagenomic binning, comparative biology and taxonomic classification.</title>
        <authorList>
            <person name="Goeker M."/>
        </authorList>
    </citation>
    <scope>NUCLEOTIDE SEQUENCE [LARGE SCALE GENOMIC DNA]</scope>
    <source>
        <strain evidence="12 13">DSM 22336</strain>
    </source>
</reference>
<evidence type="ECO:0000256" key="4">
    <source>
        <dbReference type="ARBA" id="ARBA00022448"/>
    </source>
</evidence>
<keyword evidence="7" id="KW-0029">Amino-acid transport</keyword>
<keyword evidence="8 10" id="KW-1133">Transmembrane helix</keyword>
<dbReference type="InterPro" id="IPR010065">
    <property type="entry name" value="AA_ABC_transptr_permease_3TM"/>
</dbReference>
<feature type="transmembrane region" description="Helical" evidence="10">
    <location>
        <begin position="143"/>
        <end position="167"/>
    </location>
</feature>
<dbReference type="NCBIfam" id="TIGR01726">
    <property type="entry name" value="HEQRo_perm_3TM"/>
    <property type="match status" value="1"/>
</dbReference>
<dbReference type="Gene3D" id="1.10.3720.10">
    <property type="entry name" value="MetI-like"/>
    <property type="match status" value="1"/>
</dbReference>
<evidence type="ECO:0000256" key="2">
    <source>
        <dbReference type="ARBA" id="ARBA00004429"/>
    </source>
</evidence>
<keyword evidence="4 10" id="KW-0813">Transport</keyword>
<gene>
    <name evidence="12" type="ORF">FHS77_002791</name>
</gene>
<dbReference type="InterPro" id="IPR035906">
    <property type="entry name" value="MetI-like_sf"/>
</dbReference>
<evidence type="ECO:0000256" key="5">
    <source>
        <dbReference type="ARBA" id="ARBA00022475"/>
    </source>
</evidence>
<dbReference type="GO" id="GO:0006865">
    <property type="term" value="P:amino acid transport"/>
    <property type="evidence" value="ECO:0007669"/>
    <property type="project" value="UniProtKB-KW"/>
</dbReference>
<feature type="transmembrane region" description="Helical" evidence="10">
    <location>
        <begin position="187"/>
        <end position="206"/>
    </location>
</feature>
<dbReference type="PROSITE" id="PS50928">
    <property type="entry name" value="ABC_TM1"/>
    <property type="match status" value="1"/>
</dbReference>
<comment type="similarity">
    <text evidence="3">Belongs to the binding-protein-dependent transport system permease family. HisMQ subfamily.</text>
</comment>
<dbReference type="CDD" id="cd06261">
    <property type="entry name" value="TM_PBP2"/>
    <property type="match status" value="1"/>
</dbReference>
<keyword evidence="9 10" id="KW-0472">Membrane</keyword>
<name>A0A841M372_9HYPH</name>
<evidence type="ECO:0000256" key="10">
    <source>
        <dbReference type="RuleBase" id="RU363032"/>
    </source>
</evidence>
<evidence type="ECO:0000256" key="7">
    <source>
        <dbReference type="ARBA" id="ARBA00022970"/>
    </source>
</evidence>
<keyword evidence="5" id="KW-1003">Cell membrane</keyword>
<dbReference type="RefSeq" id="WP_184224290.1">
    <property type="nucleotide sequence ID" value="NZ_JACIIU010000019.1"/>
</dbReference>
<evidence type="ECO:0000256" key="8">
    <source>
        <dbReference type="ARBA" id="ARBA00022989"/>
    </source>
</evidence>
<protein>
    <submittedName>
        <fullName evidence="12">Polar amino acid transport system permease protein</fullName>
    </submittedName>
</protein>
<dbReference type="GO" id="GO:0043190">
    <property type="term" value="C:ATP-binding cassette (ABC) transporter complex"/>
    <property type="evidence" value="ECO:0007669"/>
    <property type="project" value="InterPro"/>
</dbReference>
<feature type="transmembrane region" description="Helical" evidence="10">
    <location>
        <begin position="20"/>
        <end position="40"/>
    </location>
</feature>
<comment type="function">
    <text evidence="1">Part of the binding-protein-dependent transport system for glutamine; probably responsible for the translocation of the substrate across the membrane.</text>
</comment>
<dbReference type="AlphaFoldDB" id="A0A841M372"/>